<sequence length="154" mass="17619">MLFKLLKPLRDFESAESRKCARFLIRIQEIFDLSLVPEPKFISTLLTKSNGRCAQRLGVHLSSGSKWLETRAALFRTFNPSRVREQLFLGNHEDWNAYLTAVKGAADNIDYVNSEGELVDRLLQDLHPSIKAHLIIVRKPTAYNYCGRRDSGRA</sequence>
<proteinExistence type="predicted"/>
<feature type="non-terminal residue" evidence="1">
    <location>
        <position position="154"/>
    </location>
</feature>
<evidence type="ECO:0000313" key="1">
    <source>
        <dbReference type="EMBL" id="GFG28252.1"/>
    </source>
</evidence>
<dbReference type="EMBL" id="BLKM01000038">
    <property type="protein sequence ID" value="GFG28252.1"/>
    <property type="molecule type" value="Genomic_DNA"/>
</dbReference>
<comment type="caution">
    <text evidence="1">The sequence shown here is derived from an EMBL/GenBank/DDBJ whole genome shotgun (WGS) entry which is preliminary data.</text>
</comment>
<protein>
    <submittedName>
        <fullName evidence="1">Uncharacterized protein</fullName>
    </submittedName>
</protein>
<organism evidence="1 2">
    <name type="scientific">Coptotermes formosanus</name>
    <name type="common">Formosan subterranean termite</name>
    <dbReference type="NCBI Taxonomy" id="36987"/>
    <lineage>
        <taxon>Eukaryota</taxon>
        <taxon>Metazoa</taxon>
        <taxon>Ecdysozoa</taxon>
        <taxon>Arthropoda</taxon>
        <taxon>Hexapoda</taxon>
        <taxon>Insecta</taxon>
        <taxon>Pterygota</taxon>
        <taxon>Neoptera</taxon>
        <taxon>Polyneoptera</taxon>
        <taxon>Dictyoptera</taxon>
        <taxon>Blattodea</taxon>
        <taxon>Blattoidea</taxon>
        <taxon>Termitoidae</taxon>
        <taxon>Rhinotermitidae</taxon>
        <taxon>Coptotermes</taxon>
    </lineage>
</organism>
<reference evidence="2" key="1">
    <citation type="submission" date="2020-01" db="EMBL/GenBank/DDBJ databases">
        <title>Draft genome sequence of the Termite Coptotermes fromosanus.</title>
        <authorList>
            <person name="Itakura S."/>
            <person name="Yosikawa Y."/>
            <person name="Umezawa K."/>
        </authorList>
    </citation>
    <scope>NUCLEOTIDE SEQUENCE [LARGE SCALE GENOMIC DNA]</scope>
</reference>
<dbReference type="Proteomes" id="UP000502823">
    <property type="component" value="Unassembled WGS sequence"/>
</dbReference>
<keyword evidence="2" id="KW-1185">Reference proteome</keyword>
<dbReference type="OrthoDB" id="10605751at2759"/>
<evidence type="ECO:0000313" key="2">
    <source>
        <dbReference type="Proteomes" id="UP000502823"/>
    </source>
</evidence>
<accession>A0A6L2PAT3</accession>
<dbReference type="AlphaFoldDB" id="A0A6L2PAT3"/>
<gene>
    <name evidence="1" type="ORF">Cfor_05905</name>
</gene>
<dbReference type="InParanoid" id="A0A6L2PAT3"/>
<name>A0A6L2PAT3_COPFO</name>